<gene>
    <name evidence="2" type="ORF">ENT08_06215</name>
</gene>
<comment type="caution">
    <text evidence="2">The sequence shown here is derived from an EMBL/GenBank/DDBJ whole genome shotgun (WGS) entry which is preliminary data.</text>
</comment>
<keyword evidence="1" id="KW-0175">Coiled coil</keyword>
<reference evidence="2" key="1">
    <citation type="journal article" date="2020" name="mSystems">
        <title>Genome- and Community-Level Interaction Insights into Carbon Utilization and Element Cycling Functions of Hydrothermarchaeota in Hydrothermal Sediment.</title>
        <authorList>
            <person name="Zhou Z."/>
            <person name="Liu Y."/>
            <person name="Xu W."/>
            <person name="Pan J."/>
            <person name="Luo Z.H."/>
            <person name="Li M."/>
        </authorList>
    </citation>
    <scope>NUCLEOTIDE SEQUENCE [LARGE SCALE GENOMIC DNA]</scope>
    <source>
        <strain evidence="2">SpSt-548</strain>
    </source>
</reference>
<name>A0A7V4G8I4_9BACT</name>
<organism evidence="2">
    <name type="scientific">Desulfobacca acetoxidans</name>
    <dbReference type="NCBI Taxonomy" id="60893"/>
    <lineage>
        <taxon>Bacteria</taxon>
        <taxon>Pseudomonadati</taxon>
        <taxon>Thermodesulfobacteriota</taxon>
        <taxon>Desulfobaccia</taxon>
        <taxon>Desulfobaccales</taxon>
        <taxon>Desulfobaccaceae</taxon>
        <taxon>Desulfobacca</taxon>
    </lineage>
</organism>
<protein>
    <recommendedName>
        <fullName evidence="3">DUF5320 domain-containing protein</fullName>
    </recommendedName>
</protein>
<evidence type="ECO:0000313" key="2">
    <source>
        <dbReference type="EMBL" id="HGS05317.1"/>
    </source>
</evidence>
<accession>A0A7V4G8I4</accession>
<feature type="coiled-coil region" evidence="1">
    <location>
        <begin position="55"/>
        <end position="82"/>
    </location>
</feature>
<evidence type="ECO:0000256" key="1">
    <source>
        <dbReference type="SAM" id="Coils"/>
    </source>
</evidence>
<sequence length="82" mass="8968">MCHPGHGHGHGHGGSGCCTFGARGQVGPGSRCCHHTCCCCGGWNWRRYISPAEELERLHDYLAELKKEIAGVEARIHELKSK</sequence>
<dbReference type="EMBL" id="DSXI01000366">
    <property type="protein sequence ID" value="HGS05317.1"/>
    <property type="molecule type" value="Genomic_DNA"/>
</dbReference>
<dbReference type="AlphaFoldDB" id="A0A7V4G8I4"/>
<evidence type="ECO:0008006" key="3">
    <source>
        <dbReference type="Google" id="ProtNLM"/>
    </source>
</evidence>
<proteinExistence type="predicted"/>